<protein>
    <submittedName>
        <fullName evidence="5">HTH-type transcriptional repressor YtrA</fullName>
    </submittedName>
</protein>
<evidence type="ECO:0000313" key="6">
    <source>
        <dbReference type="Proteomes" id="UP000250079"/>
    </source>
</evidence>
<keyword evidence="6" id="KW-1185">Reference proteome</keyword>
<evidence type="ECO:0000256" key="2">
    <source>
        <dbReference type="ARBA" id="ARBA00023125"/>
    </source>
</evidence>
<name>A0A2Z2NZK4_9GAMM</name>
<organism evidence="5 6">
    <name type="scientific">Granulosicoccus antarcticus IMCC3135</name>
    <dbReference type="NCBI Taxonomy" id="1192854"/>
    <lineage>
        <taxon>Bacteria</taxon>
        <taxon>Pseudomonadati</taxon>
        <taxon>Pseudomonadota</taxon>
        <taxon>Gammaproteobacteria</taxon>
        <taxon>Chromatiales</taxon>
        <taxon>Granulosicoccaceae</taxon>
        <taxon>Granulosicoccus</taxon>
    </lineage>
</organism>
<dbReference type="GO" id="GO:0003677">
    <property type="term" value="F:DNA binding"/>
    <property type="evidence" value="ECO:0007669"/>
    <property type="project" value="UniProtKB-KW"/>
</dbReference>
<dbReference type="InterPro" id="IPR000524">
    <property type="entry name" value="Tscrpt_reg_HTH_GntR"/>
</dbReference>
<dbReference type="PANTHER" id="PTHR38445">
    <property type="entry name" value="HTH-TYPE TRANSCRIPTIONAL REPRESSOR YTRA"/>
    <property type="match status" value="1"/>
</dbReference>
<dbReference type="Proteomes" id="UP000250079">
    <property type="component" value="Chromosome"/>
</dbReference>
<reference evidence="5 6" key="1">
    <citation type="submission" date="2016-12" db="EMBL/GenBank/DDBJ databases">
        <authorList>
            <person name="Song W.-J."/>
            <person name="Kurnit D.M."/>
        </authorList>
    </citation>
    <scope>NUCLEOTIDE SEQUENCE [LARGE SCALE GENOMIC DNA]</scope>
    <source>
        <strain evidence="5 6">IMCC3135</strain>
    </source>
</reference>
<dbReference type="RefSeq" id="WP_088921453.1">
    <property type="nucleotide sequence ID" value="NZ_CP018632.1"/>
</dbReference>
<dbReference type="InterPro" id="IPR036388">
    <property type="entry name" value="WH-like_DNA-bd_sf"/>
</dbReference>
<dbReference type="EMBL" id="CP018632">
    <property type="protein sequence ID" value="ASJ76709.1"/>
    <property type="molecule type" value="Genomic_DNA"/>
</dbReference>
<evidence type="ECO:0000313" key="5">
    <source>
        <dbReference type="EMBL" id="ASJ76709.1"/>
    </source>
</evidence>
<dbReference type="Gene3D" id="1.10.10.10">
    <property type="entry name" value="Winged helix-like DNA-binding domain superfamily/Winged helix DNA-binding domain"/>
    <property type="match status" value="1"/>
</dbReference>
<feature type="domain" description="HTH gntR-type" evidence="4">
    <location>
        <begin position="10"/>
        <end position="78"/>
    </location>
</feature>
<sequence length="120" mass="12784">MFSLQPSSGIPIYQQIVDQVRSQIASGGLTAGASLPSVRSMASDLGVNPMTVSKAYSILERDEVVVRRPGVGMLVSQNTQSPTDLLKPKATELAESARALGMSRDQLLALVAIQWKGEDV</sequence>
<dbReference type="Pfam" id="PF00392">
    <property type="entry name" value="GntR"/>
    <property type="match status" value="1"/>
</dbReference>
<accession>A0A2Z2NZK4</accession>
<gene>
    <name evidence="5" type="primary">ytrA_2</name>
    <name evidence="5" type="ORF">IMCC3135_33325</name>
</gene>
<dbReference type="CDD" id="cd07377">
    <property type="entry name" value="WHTH_GntR"/>
    <property type="match status" value="1"/>
</dbReference>
<dbReference type="AlphaFoldDB" id="A0A2Z2NZK4"/>
<dbReference type="SUPFAM" id="SSF46785">
    <property type="entry name" value="Winged helix' DNA-binding domain"/>
    <property type="match status" value="1"/>
</dbReference>
<evidence type="ECO:0000256" key="3">
    <source>
        <dbReference type="ARBA" id="ARBA00023163"/>
    </source>
</evidence>
<dbReference type="PANTHER" id="PTHR38445:SF9">
    <property type="entry name" value="HTH-TYPE TRANSCRIPTIONAL REPRESSOR YTRA"/>
    <property type="match status" value="1"/>
</dbReference>
<dbReference type="PROSITE" id="PS50949">
    <property type="entry name" value="HTH_GNTR"/>
    <property type="match status" value="1"/>
</dbReference>
<evidence type="ECO:0000256" key="1">
    <source>
        <dbReference type="ARBA" id="ARBA00023015"/>
    </source>
</evidence>
<keyword evidence="2" id="KW-0238">DNA-binding</keyword>
<dbReference type="InterPro" id="IPR036390">
    <property type="entry name" value="WH_DNA-bd_sf"/>
</dbReference>
<evidence type="ECO:0000259" key="4">
    <source>
        <dbReference type="PROSITE" id="PS50949"/>
    </source>
</evidence>
<proteinExistence type="predicted"/>
<keyword evidence="1" id="KW-0805">Transcription regulation</keyword>
<dbReference type="SMART" id="SM00345">
    <property type="entry name" value="HTH_GNTR"/>
    <property type="match status" value="1"/>
</dbReference>
<dbReference type="GO" id="GO:0003700">
    <property type="term" value="F:DNA-binding transcription factor activity"/>
    <property type="evidence" value="ECO:0007669"/>
    <property type="project" value="InterPro"/>
</dbReference>
<keyword evidence="3" id="KW-0804">Transcription</keyword>
<dbReference type="OrthoDB" id="162505at2"/>
<dbReference type="KEGG" id="gai:IMCC3135_33325"/>